<dbReference type="Pfam" id="PF01476">
    <property type="entry name" value="LysM"/>
    <property type="match status" value="3"/>
</dbReference>
<dbReference type="PANTHER" id="PTHR33734:SF22">
    <property type="entry name" value="MEMBRANE-BOUND LYTIC MUREIN TRANSGLYCOSYLASE D"/>
    <property type="match status" value="1"/>
</dbReference>
<dbReference type="Proteomes" id="UP001597040">
    <property type="component" value="Unassembled WGS sequence"/>
</dbReference>
<dbReference type="EMBL" id="JBHTKJ010000010">
    <property type="protein sequence ID" value="MFD1037710.1"/>
    <property type="molecule type" value="Genomic_DNA"/>
</dbReference>
<dbReference type="InterPro" id="IPR036779">
    <property type="entry name" value="LysM_dom_sf"/>
</dbReference>
<accession>A0ABW3LH57</accession>
<dbReference type="SUPFAM" id="SSF54106">
    <property type="entry name" value="LysM domain"/>
    <property type="match status" value="3"/>
</dbReference>
<gene>
    <name evidence="2" type="ORF">ACFQ3N_04670</name>
</gene>
<reference evidence="3" key="1">
    <citation type="journal article" date="2019" name="Int. J. Syst. Evol. Microbiol.">
        <title>The Global Catalogue of Microorganisms (GCM) 10K type strain sequencing project: providing services to taxonomists for standard genome sequencing and annotation.</title>
        <authorList>
            <consortium name="The Broad Institute Genomics Platform"/>
            <consortium name="The Broad Institute Genome Sequencing Center for Infectious Disease"/>
            <person name="Wu L."/>
            <person name="Ma J."/>
        </authorList>
    </citation>
    <scope>NUCLEOTIDE SEQUENCE [LARGE SCALE GENOMIC DNA]</scope>
    <source>
        <strain evidence="3">CCUG 56754</strain>
    </source>
</reference>
<dbReference type="CDD" id="cd00118">
    <property type="entry name" value="LysM"/>
    <property type="match status" value="2"/>
</dbReference>
<feature type="domain" description="LysM" evidence="1">
    <location>
        <begin position="115"/>
        <end position="162"/>
    </location>
</feature>
<dbReference type="Pfam" id="PF10648">
    <property type="entry name" value="Gmad2"/>
    <property type="match status" value="1"/>
</dbReference>
<dbReference type="SMART" id="SM00257">
    <property type="entry name" value="LysM"/>
    <property type="match status" value="3"/>
</dbReference>
<dbReference type="InterPro" id="IPR018392">
    <property type="entry name" value="LysM"/>
</dbReference>
<evidence type="ECO:0000259" key="1">
    <source>
        <dbReference type="PROSITE" id="PS51782"/>
    </source>
</evidence>
<feature type="domain" description="LysM" evidence="1">
    <location>
        <begin position="67"/>
        <end position="112"/>
    </location>
</feature>
<evidence type="ECO:0000313" key="3">
    <source>
        <dbReference type="Proteomes" id="UP001597040"/>
    </source>
</evidence>
<dbReference type="Gene3D" id="3.10.350.10">
    <property type="entry name" value="LysM domain"/>
    <property type="match status" value="3"/>
</dbReference>
<sequence>MTIRRGTHILHTVQPGDTVYSLAMRYESEVDAITQYNSLYPPYTDPHVIFVGQLLIIPKMFTTKTQTLYVIQYGDTIGSLSQRFSVYPDLLVGINDTIHNPNFIFPNQQIQIPAFIYEVETNDTIASISERTGIPVDQILTANLNRPAVTQDLIVEGLGIIIPLPTSENIVVTLPLPGTVVRDNAVIEGYARSFEANVLYRLIDNNDVIVTEETSTTARYGAPSYSEFRDNIAFDNAPTASLGELQVYTRSAQDGSIQDLVRTKVFFVNS</sequence>
<keyword evidence="3" id="KW-1185">Reference proteome</keyword>
<proteinExistence type="predicted"/>
<evidence type="ECO:0000313" key="2">
    <source>
        <dbReference type="EMBL" id="MFD1037710.1"/>
    </source>
</evidence>
<protein>
    <submittedName>
        <fullName evidence="2">LysM peptidoglycan-binding domain-containing protein</fullName>
    </submittedName>
</protein>
<organism evidence="2 3">
    <name type="scientific">Virgibacillus byunsanensis</name>
    <dbReference type="NCBI Taxonomy" id="570945"/>
    <lineage>
        <taxon>Bacteria</taxon>
        <taxon>Bacillati</taxon>
        <taxon>Bacillota</taxon>
        <taxon>Bacilli</taxon>
        <taxon>Bacillales</taxon>
        <taxon>Bacillaceae</taxon>
        <taxon>Virgibacillus</taxon>
    </lineage>
</organism>
<dbReference type="PANTHER" id="PTHR33734">
    <property type="entry name" value="LYSM DOMAIN-CONTAINING GPI-ANCHORED PROTEIN 2"/>
    <property type="match status" value="1"/>
</dbReference>
<feature type="domain" description="LysM" evidence="1">
    <location>
        <begin position="9"/>
        <end position="57"/>
    </location>
</feature>
<dbReference type="InterPro" id="IPR018911">
    <property type="entry name" value="Gmad2_Ig-like_dom"/>
</dbReference>
<dbReference type="PROSITE" id="PS51782">
    <property type="entry name" value="LYSM"/>
    <property type="match status" value="3"/>
</dbReference>
<name>A0ABW3LH57_9BACI</name>
<dbReference type="RefSeq" id="WP_390360031.1">
    <property type="nucleotide sequence ID" value="NZ_JBHTKJ010000010.1"/>
</dbReference>
<comment type="caution">
    <text evidence="2">The sequence shown here is derived from an EMBL/GenBank/DDBJ whole genome shotgun (WGS) entry which is preliminary data.</text>
</comment>